<gene>
    <name evidence="1" type="ORF">D7D52_17225</name>
</gene>
<dbReference type="Proteomes" id="UP000267164">
    <property type="component" value="Chromosome"/>
</dbReference>
<sequence length="65" mass="7683">MVRPPHRDRIRRAQHLPSPLAEVVDRYCSGDHLTAWTAYEYLLIDMVSDDYDGDWEESAEDRCRC</sequence>
<keyword evidence="2" id="KW-1185">Reference proteome</keyword>
<evidence type="ECO:0000313" key="2">
    <source>
        <dbReference type="Proteomes" id="UP000267164"/>
    </source>
</evidence>
<evidence type="ECO:0000313" key="1">
    <source>
        <dbReference type="EMBL" id="AYF75324.1"/>
    </source>
</evidence>
<reference evidence="1 2" key="1">
    <citation type="submission" date="2018-09" db="EMBL/GenBank/DDBJ databases">
        <title>Nocardia yunnanensis sp. nov., an actinomycete isolated from a soil sample.</title>
        <authorList>
            <person name="Zhang J."/>
        </authorList>
    </citation>
    <scope>NUCLEOTIDE SEQUENCE [LARGE SCALE GENOMIC DNA]</scope>
    <source>
        <strain evidence="1 2">CFHS0054</strain>
    </source>
</reference>
<dbReference type="OrthoDB" id="9066681at2"/>
<accession>A0A386ZDX8</accession>
<organism evidence="1 2">
    <name type="scientific">Nocardia yunnanensis</name>
    <dbReference type="NCBI Taxonomy" id="2382165"/>
    <lineage>
        <taxon>Bacteria</taxon>
        <taxon>Bacillati</taxon>
        <taxon>Actinomycetota</taxon>
        <taxon>Actinomycetes</taxon>
        <taxon>Mycobacteriales</taxon>
        <taxon>Nocardiaceae</taxon>
        <taxon>Nocardia</taxon>
    </lineage>
</organism>
<dbReference type="KEGG" id="nyu:D7D52_17225"/>
<dbReference type="EMBL" id="CP032568">
    <property type="protein sequence ID" value="AYF75324.1"/>
    <property type="molecule type" value="Genomic_DNA"/>
</dbReference>
<name>A0A386ZDX8_9NOCA</name>
<dbReference type="AlphaFoldDB" id="A0A386ZDX8"/>
<protein>
    <submittedName>
        <fullName evidence="1">Uncharacterized protein</fullName>
    </submittedName>
</protein>
<proteinExistence type="predicted"/>